<keyword evidence="3" id="KW-1185">Reference proteome</keyword>
<dbReference type="AlphaFoldDB" id="A0A9N8LJM8"/>
<feature type="compositionally biased region" description="Low complexity" evidence="1">
    <location>
        <begin position="10"/>
        <end position="27"/>
    </location>
</feature>
<gene>
    <name evidence="2" type="ORF">JKILLFL_G10002</name>
</gene>
<dbReference type="EMBL" id="CAJHJF010002195">
    <property type="protein sequence ID" value="CAD6924251.1"/>
    <property type="molecule type" value="Genomic_DNA"/>
</dbReference>
<proteinExistence type="predicted"/>
<organism evidence="2 3">
    <name type="scientific">Tilletia laevis</name>
    <dbReference type="NCBI Taxonomy" id="157183"/>
    <lineage>
        <taxon>Eukaryota</taxon>
        <taxon>Fungi</taxon>
        <taxon>Dikarya</taxon>
        <taxon>Basidiomycota</taxon>
        <taxon>Ustilaginomycotina</taxon>
        <taxon>Exobasidiomycetes</taxon>
        <taxon>Tilletiales</taxon>
        <taxon>Tilletiaceae</taxon>
        <taxon>Tilletia</taxon>
    </lineage>
</organism>
<feature type="non-terminal residue" evidence="2">
    <location>
        <position position="1"/>
    </location>
</feature>
<sequence>PAAGSETNTSAPAIDTSVSSSSAAANAGVPDHLLSGPPSESAEDMLI</sequence>
<evidence type="ECO:0000313" key="2">
    <source>
        <dbReference type="EMBL" id="CAD6924251.1"/>
    </source>
</evidence>
<accession>A0A9N8LJM8</accession>
<evidence type="ECO:0000313" key="3">
    <source>
        <dbReference type="Proteomes" id="UP000836404"/>
    </source>
</evidence>
<reference evidence="2 3" key="1">
    <citation type="submission" date="2020-10" db="EMBL/GenBank/DDBJ databases">
        <authorList>
            <person name="Sedaghatjoo S."/>
        </authorList>
    </citation>
    <scope>NUCLEOTIDE SEQUENCE [LARGE SCALE GENOMIC DNA]</scope>
    <source>
        <strain evidence="2 3">LLFL</strain>
    </source>
</reference>
<dbReference type="Proteomes" id="UP000836404">
    <property type="component" value="Unassembled WGS sequence"/>
</dbReference>
<evidence type="ECO:0000256" key="1">
    <source>
        <dbReference type="SAM" id="MobiDB-lite"/>
    </source>
</evidence>
<comment type="caution">
    <text evidence="2">The sequence shown here is derived from an EMBL/GenBank/DDBJ whole genome shotgun (WGS) entry which is preliminary data.</text>
</comment>
<feature type="region of interest" description="Disordered" evidence="1">
    <location>
        <begin position="1"/>
        <end position="47"/>
    </location>
</feature>
<name>A0A9N8LJM8_9BASI</name>
<protein>
    <submittedName>
        <fullName evidence="2">Uncharacterized protein</fullName>
    </submittedName>
</protein>